<dbReference type="KEGG" id="pfer:IRI77_01700"/>
<proteinExistence type="predicted"/>
<reference evidence="1 2" key="1">
    <citation type="submission" date="2020-10" db="EMBL/GenBank/DDBJ databases">
        <title>Complete genome sequence of Paludibaculum fermentans P105T, a facultatively anaerobic acidobacterium capable of dissimilatory Fe(III) reduction.</title>
        <authorList>
            <person name="Dedysh S.N."/>
            <person name="Beletsky A.V."/>
            <person name="Kulichevskaya I.S."/>
            <person name="Mardanov A.V."/>
            <person name="Ravin N.V."/>
        </authorList>
    </citation>
    <scope>NUCLEOTIDE SEQUENCE [LARGE SCALE GENOMIC DNA]</scope>
    <source>
        <strain evidence="1 2">P105</strain>
    </source>
</reference>
<dbReference type="Gene3D" id="1.10.260.40">
    <property type="entry name" value="lambda repressor-like DNA-binding domains"/>
    <property type="match status" value="1"/>
</dbReference>
<dbReference type="AlphaFoldDB" id="A0A7S7SK25"/>
<name>A0A7S7SK25_PALFE</name>
<evidence type="ECO:0000313" key="2">
    <source>
        <dbReference type="Proteomes" id="UP000593892"/>
    </source>
</evidence>
<evidence type="ECO:0000313" key="1">
    <source>
        <dbReference type="EMBL" id="QOY88702.1"/>
    </source>
</evidence>
<dbReference type="SUPFAM" id="SSF47413">
    <property type="entry name" value="lambda repressor-like DNA-binding domains"/>
    <property type="match status" value="1"/>
</dbReference>
<sequence>MEHYPARFEPDEKDGGYLATFPDFGYGVTQGESVEEVTDLARDLLMLTIGDFIRNGKPLPTPKRRRGAKFRPVALTALQCAKVDLYNTFQSSGLKKAEFARRIGIPKTHIDRLFSLRHQSRLDQLESAFAALGKRLHVEARNAA</sequence>
<dbReference type="RefSeq" id="WP_194450364.1">
    <property type="nucleotide sequence ID" value="NZ_CP063849.1"/>
</dbReference>
<dbReference type="SUPFAM" id="SSF143100">
    <property type="entry name" value="TTHA1013/TTHA0281-like"/>
    <property type="match status" value="1"/>
</dbReference>
<protein>
    <submittedName>
        <fullName evidence="1">Type II toxin-antitoxin system HicB family antitoxin</fullName>
    </submittedName>
</protein>
<dbReference type="Gene3D" id="3.30.160.250">
    <property type="match status" value="1"/>
</dbReference>
<dbReference type="EMBL" id="CP063849">
    <property type="protein sequence ID" value="QOY88702.1"/>
    <property type="molecule type" value="Genomic_DNA"/>
</dbReference>
<dbReference type="Proteomes" id="UP000593892">
    <property type="component" value="Chromosome"/>
</dbReference>
<organism evidence="1 2">
    <name type="scientific">Paludibaculum fermentans</name>
    <dbReference type="NCBI Taxonomy" id="1473598"/>
    <lineage>
        <taxon>Bacteria</taxon>
        <taxon>Pseudomonadati</taxon>
        <taxon>Acidobacteriota</taxon>
        <taxon>Terriglobia</taxon>
        <taxon>Bryobacterales</taxon>
        <taxon>Bryobacteraceae</taxon>
        <taxon>Paludibaculum</taxon>
    </lineage>
</organism>
<keyword evidence="2" id="KW-1185">Reference proteome</keyword>
<dbReference type="GO" id="GO:0003677">
    <property type="term" value="F:DNA binding"/>
    <property type="evidence" value="ECO:0007669"/>
    <property type="project" value="InterPro"/>
</dbReference>
<gene>
    <name evidence="1" type="ORF">IRI77_01700</name>
</gene>
<dbReference type="InterPro" id="IPR035069">
    <property type="entry name" value="TTHA1013/TTHA0281-like"/>
</dbReference>
<dbReference type="InterPro" id="IPR010982">
    <property type="entry name" value="Lambda_DNA-bd_dom_sf"/>
</dbReference>
<accession>A0A7S7SK25</accession>